<evidence type="ECO:0000313" key="1">
    <source>
        <dbReference type="EMBL" id="SHH24764.1"/>
    </source>
</evidence>
<dbReference type="STRING" id="421058.SAMN05421866_2363"/>
<sequence length="265" mass="29842">MKKTFRIIGTNVIALILLSGCNSKGQKEHNQTNEGNLSVTPVEHSRAFPGATLKIQGIQVKETTSSDSVTFKVNYGIENFTLTEHTEDHNARHLANSHDGQHIHFIMDNSPYTALYKPENEIKLKKGTEHYLLSFLSRSYHESIKEPKAFVLNRFQVTDDGKYQELETSKTPMLFYSRPKGEYAGKDTEAVLLDFYVVNANLSEQGHKVNAVINGDTFVLNKWQPYQIKGLPLGENTIRLTLIDASGKQVTGENTSIERTIVLKE</sequence>
<keyword evidence="2" id="KW-1185">Reference proteome</keyword>
<dbReference type="Proteomes" id="UP000184047">
    <property type="component" value="Unassembled WGS sequence"/>
</dbReference>
<proteinExistence type="predicted"/>
<reference evidence="2" key="1">
    <citation type="submission" date="2016-11" db="EMBL/GenBank/DDBJ databases">
        <authorList>
            <person name="Varghese N."/>
            <person name="Submissions S."/>
        </authorList>
    </citation>
    <scope>NUCLEOTIDE SEQUENCE [LARGE SCALE GENOMIC DNA]</scope>
    <source>
        <strain evidence="2">DSM 19055</strain>
    </source>
</reference>
<accession>A0A1M5RER0</accession>
<evidence type="ECO:0000313" key="2">
    <source>
        <dbReference type="Proteomes" id="UP000184047"/>
    </source>
</evidence>
<dbReference type="OrthoDB" id="647046at2"/>
<dbReference type="PROSITE" id="PS51257">
    <property type="entry name" value="PROKAR_LIPOPROTEIN"/>
    <property type="match status" value="1"/>
</dbReference>
<dbReference type="EMBL" id="FQWT01000003">
    <property type="protein sequence ID" value="SHH24764.1"/>
    <property type="molecule type" value="Genomic_DNA"/>
</dbReference>
<dbReference type="AlphaFoldDB" id="A0A1M5RER0"/>
<evidence type="ECO:0008006" key="3">
    <source>
        <dbReference type="Google" id="ProtNLM"/>
    </source>
</evidence>
<organism evidence="1 2">
    <name type="scientific">Chryseobacterium oranimense</name>
    <dbReference type="NCBI Taxonomy" id="421058"/>
    <lineage>
        <taxon>Bacteria</taxon>
        <taxon>Pseudomonadati</taxon>
        <taxon>Bacteroidota</taxon>
        <taxon>Flavobacteriia</taxon>
        <taxon>Flavobacteriales</taxon>
        <taxon>Weeksellaceae</taxon>
        <taxon>Chryseobacterium group</taxon>
        <taxon>Chryseobacterium</taxon>
    </lineage>
</organism>
<name>A0A1M5RER0_9FLAO</name>
<protein>
    <recommendedName>
        <fullName evidence="3">Phosphopeptide-binding protein</fullName>
    </recommendedName>
</protein>
<gene>
    <name evidence="1" type="ORF">SAMN05421866_2363</name>
</gene>
<dbReference type="RefSeq" id="WP_073063067.1">
    <property type="nucleotide sequence ID" value="NZ_FQWT01000003.1"/>
</dbReference>